<dbReference type="Proteomes" id="UP001217178">
    <property type="component" value="Unassembled WGS sequence"/>
</dbReference>
<keyword evidence="1" id="KW-0472">Membrane</keyword>
<keyword evidence="1" id="KW-1133">Transmembrane helix</keyword>
<keyword evidence="2" id="KW-0732">Signal</keyword>
<sequence>MKIKNIISRSYLKASVVASVALSSAAFANDASQPSAGYLDVLLKQIDVAPIITGVVGVAAIVMGISVTIMGLKKVSAMIKSF</sequence>
<evidence type="ECO:0000256" key="1">
    <source>
        <dbReference type="SAM" id="Phobius"/>
    </source>
</evidence>
<evidence type="ECO:0000256" key="2">
    <source>
        <dbReference type="SAM" id="SignalP"/>
    </source>
</evidence>
<accession>A0ABT5LCX7</accession>
<dbReference type="EMBL" id="JAQRFI010000010">
    <property type="protein sequence ID" value="MDC9588953.1"/>
    <property type="molecule type" value="Genomic_DNA"/>
</dbReference>
<evidence type="ECO:0000313" key="3">
    <source>
        <dbReference type="EMBL" id="MDC9588953.1"/>
    </source>
</evidence>
<gene>
    <name evidence="3" type="ORF">PSI23_06385</name>
</gene>
<keyword evidence="4" id="KW-1185">Reference proteome</keyword>
<feature type="signal peptide" evidence="2">
    <location>
        <begin position="1"/>
        <end position="28"/>
    </location>
</feature>
<reference evidence="3 4" key="1">
    <citation type="submission" date="2023-02" db="EMBL/GenBank/DDBJ databases">
        <title>Entomopathogenic bacteria.</title>
        <authorList>
            <person name="Machado R.A."/>
        </authorList>
    </citation>
    <scope>NUCLEOTIDE SEQUENCE [LARGE SCALE GENOMIC DNA]</scope>
    <source>
        <strain evidence="3 4">XENO-10</strain>
    </source>
</reference>
<protein>
    <recommendedName>
        <fullName evidence="5">Phage coat protein</fullName>
    </recommendedName>
</protein>
<evidence type="ECO:0000313" key="4">
    <source>
        <dbReference type="Proteomes" id="UP001217178"/>
    </source>
</evidence>
<organism evidence="3 4">
    <name type="scientific">Xenorhabdus yunnanensis</name>
    <dbReference type="NCBI Taxonomy" id="3025878"/>
    <lineage>
        <taxon>Bacteria</taxon>
        <taxon>Pseudomonadati</taxon>
        <taxon>Pseudomonadota</taxon>
        <taxon>Gammaproteobacteria</taxon>
        <taxon>Enterobacterales</taxon>
        <taxon>Morganellaceae</taxon>
        <taxon>Xenorhabdus</taxon>
    </lineage>
</organism>
<comment type="caution">
    <text evidence="3">The sequence shown here is derived from an EMBL/GenBank/DDBJ whole genome shotgun (WGS) entry which is preliminary data.</text>
</comment>
<proteinExistence type="predicted"/>
<feature type="transmembrane region" description="Helical" evidence="1">
    <location>
        <begin position="52"/>
        <end position="72"/>
    </location>
</feature>
<keyword evidence="1" id="KW-0812">Transmembrane</keyword>
<feature type="chain" id="PRO_5045171702" description="Phage coat protein" evidence="2">
    <location>
        <begin position="29"/>
        <end position="82"/>
    </location>
</feature>
<dbReference type="RefSeq" id="WP_099110236.1">
    <property type="nucleotide sequence ID" value="NZ_JAQRFI010000010.1"/>
</dbReference>
<evidence type="ECO:0008006" key="5">
    <source>
        <dbReference type="Google" id="ProtNLM"/>
    </source>
</evidence>
<name>A0ABT5LCX7_9GAMM</name>